<feature type="domain" description="NUP210 C-terminal Ig-like" evidence="3">
    <location>
        <begin position="385"/>
        <end position="545"/>
    </location>
</feature>
<accession>A0A9Q0X9L3</accession>
<feature type="compositionally biased region" description="Basic and acidic residues" evidence="1">
    <location>
        <begin position="663"/>
        <end position="674"/>
    </location>
</feature>
<dbReference type="PANTHER" id="PTHR23019:SF1">
    <property type="entry name" value="NUCLEAR PORE MEMBRANE GLYCOPROTEIN 210-LIKE"/>
    <property type="match status" value="1"/>
</dbReference>
<evidence type="ECO:0000256" key="1">
    <source>
        <dbReference type="SAM" id="MobiDB-lite"/>
    </source>
</evidence>
<feature type="region of interest" description="Disordered" evidence="1">
    <location>
        <begin position="663"/>
        <end position="701"/>
    </location>
</feature>
<dbReference type="InterPro" id="IPR055095">
    <property type="entry name" value="NUP210_Ig_C"/>
</dbReference>
<keyword evidence="2" id="KW-0472">Membrane</keyword>
<keyword evidence="7" id="KW-1185">Reference proteome</keyword>
<sequence length="701" mass="75252">MVLRTRAAGRTGIRVTVQPLDPSAGQFEDHLPELLDEVQVLVFEKLQLFTPERPAEQILMSTNSQLELRTNRKGATEVNAQILQCYPNSSVIEVSGRGLLKAGAVTGTAVLEVTSSEPFGVNQTVVTGVRVRGSVAGGGQGKPRAVDRSPCTPPNGTDGLCAAPGLRPGQELKEVPDAGLVNAAACSVEVGWPPCLTCVLSASPKLYTAGREPLRAFPLGISFTLRVHFHDSAGERFLAQSTRLSLVLNRDDLLLTRPTSRNYTYLAQAVNRGVTLVGVWDERHPGMADYLPVPVEHAIGPNLTEPLAVGDVVCFSCPLVSPEGEPGVWQVSPSDVLETDPLSGAAFAKNAGKLTVFYEIPGAVKTYREVVIAGSSTLNLHLGPQKYLTNSPDASEFRVYIATGSTATLQGPCSSGHLQALRDVLLPESHLLCHVEFSETVADLPATKIFHTQPAFYPDQGLYACRVSVKGQSPEDLLALSTAEGRSVTVAASFFSQRGGQGEASRVSVPFWPAFVLNQSEVVLSSRQLSGEIVALGSRRVMESIEARPSSPVIQLEPPRAVPDTPGLVLYPFRVVNLSSLHHMAAPVFINLSCPLTGQRAAVLVRALRERHALDQCGDISLARHLVGSYQVALFTVFALLASFSVLFLSKCLVPPRRRREGVRRGSRLDRSHPIPEPLHPDGLVFGKSPPENFCGPKAGK</sequence>
<feature type="domain" description="NUP210 Ig-like" evidence="5">
    <location>
        <begin position="298"/>
        <end position="369"/>
    </location>
</feature>
<dbReference type="GO" id="GO:0005643">
    <property type="term" value="C:nuclear pore"/>
    <property type="evidence" value="ECO:0007669"/>
    <property type="project" value="TreeGrafter"/>
</dbReference>
<dbReference type="AlphaFoldDB" id="A0A9Q0X9L3"/>
<evidence type="ECO:0000259" key="4">
    <source>
        <dbReference type="Pfam" id="PF22959"/>
    </source>
</evidence>
<name>A0A9Q0X9L3_9SAUR</name>
<dbReference type="Pfam" id="PF22959">
    <property type="entry name" value="Ig_NUP210_15th"/>
    <property type="match status" value="1"/>
</dbReference>
<dbReference type="InterPro" id="IPR057586">
    <property type="entry name" value="Ig_NUP210_16th"/>
</dbReference>
<reference evidence="6" key="1">
    <citation type="journal article" date="2023" name="DNA Res.">
        <title>Chromosome-level genome assembly of Phrynocephalus forsythii using third-generation DNA sequencing and Hi-C analysis.</title>
        <authorList>
            <person name="Qi Y."/>
            <person name="Zhao W."/>
            <person name="Zhao Y."/>
            <person name="Niu C."/>
            <person name="Cao S."/>
            <person name="Zhang Y."/>
        </authorList>
    </citation>
    <scope>NUCLEOTIDE SEQUENCE</scope>
    <source>
        <tissue evidence="6">Muscle</tissue>
    </source>
</reference>
<evidence type="ECO:0000259" key="5">
    <source>
        <dbReference type="Pfam" id="PF25354"/>
    </source>
</evidence>
<dbReference type="Proteomes" id="UP001142489">
    <property type="component" value="Unassembled WGS sequence"/>
</dbReference>
<comment type="caution">
    <text evidence="6">The sequence shown here is derived from an EMBL/GenBank/DDBJ whole genome shotgun (WGS) entry which is preliminary data.</text>
</comment>
<dbReference type="Pfam" id="PF26183">
    <property type="entry name" value="Ig_NUP210_14th"/>
    <property type="match status" value="1"/>
</dbReference>
<dbReference type="PANTHER" id="PTHR23019">
    <property type="entry name" value="NUCLEAR PORE MEMBRANE GLYCOPROTEIN GP210-RELATED"/>
    <property type="match status" value="1"/>
</dbReference>
<organism evidence="6 7">
    <name type="scientific">Phrynocephalus forsythii</name>
    <dbReference type="NCBI Taxonomy" id="171643"/>
    <lineage>
        <taxon>Eukaryota</taxon>
        <taxon>Metazoa</taxon>
        <taxon>Chordata</taxon>
        <taxon>Craniata</taxon>
        <taxon>Vertebrata</taxon>
        <taxon>Euteleostomi</taxon>
        <taxon>Lepidosauria</taxon>
        <taxon>Squamata</taxon>
        <taxon>Bifurcata</taxon>
        <taxon>Unidentata</taxon>
        <taxon>Episquamata</taxon>
        <taxon>Toxicofera</taxon>
        <taxon>Iguania</taxon>
        <taxon>Acrodonta</taxon>
        <taxon>Agamidae</taxon>
        <taxon>Agaminae</taxon>
        <taxon>Phrynocephalus</taxon>
    </lineage>
</organism>
<evidence type="ECO:0000313" key="6">
    <source>
        <dbReference type="EMBL" id="KAJ7307313.1"/>
    </source>
</evidence>
<dbReference type="Pfam" id="PF22957">
    <property type="entry name" value="NUP210_Ig"/>
    <property type="match status" value="1"/>
</dbReference>
<evidence type="ECO:0000256" key="2">
    <source>
        <dbReference type="SAM" id="Phobius"/>
    </source>
</evidence>
<dbReference type="Pfam" id="PF25354">
    <property type="entry name" value="Ig_NUP210_16th"/>
    <property type="match status" value="1"/>
</dbReference>
<evidence type="ECO:0000259" key="3">
    <source>
        <dbReference type="Pfam" id="PF22957"/>
    </source>
</evidence>
<dbReference type="EMBL" id="JAPFRF010000019">
    <property type="protein sequence ID" value="KAJ7307313.1"/>
    <property type="molecule type" value="Genomic_DNA"/>
</dbReference>
<dbReference type="OrthoDB" id="361283at2759"/>
<keyword evidence="2" id="KW-1133">Transmembrane helix</keyword>
<feature type="transmembrane region" description="Helical" evidence="2">
    <location>
        <begin position="630"/>
        <end position="650"/>
    </location>
</feature>
<keyword evidence="2" id="KW-0812">Transmembrane</keyword>
<gene>
    <name evidence="6" type="ORF">JRQ81_009320</name>
</gene>
<feature type="domain" description="NUP210 Ig-like" evidence="4">
    <location>
        <begin position="200"/>
        <end position="295"/>
    </location>
</feature>
<proteinExistence type="predicted"/>
<dbReference type="InterPro" id="IPR045197">
    <property type="entry name" value="NUP210-like"/>
</dbReference>
<evidence type="ECO:0000313" key="7">
    <source>
        <dbReference type="Proteomes" id="UP001142489"/>
    </source>
</evidence>
<protein>
    <submittedName>
        <fullName evidence="6">Uncharacterized protein</fullName>
    </submittedName>
</protein>
<dbReference type="InterPro" id="IPR055094">
    <property type="entry name" value="NUP210_Ig15"/>
</dbReference>